<dbReference type="InterPro" id="IPR002048">
    <property type="entry name" value="EF_hand_dom"/>
</dbReference>
<dbReference type="Proteomes" id="UP001165060">
    <property type="component" value="Unassembled WGS sequence"/>
</dbReference>
<dbReference type="Gene3D" id="1.10.238.10">
    <property type="entry name" value="EF-hand"/>
    <property type="match status" value="1"/>
</dbReference>
<dbReference type="Pfam" id="PF00168">
    <property type="entry name" value="C2"/>
    <property type="match status" value="1"/>
</dbReference>
<evidence type="ECO:0000259" key="1">
    <source>
        <dbReference type="PROSITE" id="PS50004"/>
    </source>
</evidence>
<gene>
    <name evidence="3" type="ORF">TeGR_g2956</name>
</gene>
<feature type="domain" description="C2" evidence="1">
    <location>
        <begin position="61"/>
        <end position="213"/>
    </location>
</feature>
<dbReference type="InterPro" id="IPR000008">
    <property type="entry name" value="C2_dom"/>
</dbReference>
<dbReference type="Pfam" id="PF01764">
    <property type="entry name" value="Lipase_3"/>
    <property type="match status" value="1"/>
</dbReference>
<feature type="domain" description="EF-hand" evidence="2">
    <location>
        <begin position="765"/>
        <end position="800"/>
    </location>
</feature>
<evidence type="ECO:0000259" key="2">
    <source>
        <dbReference type="PROSITE" id="PS50222"/>
    </source>
</evidence>
<dbReference type="InterPro" id="IPR051218">
    <property type="entry name" value="Sec_MonoDiacylglyc_Lipase"/>
</dbReference>
<dbReference type="Gene3D" id="2.60.40.150">
    <property type="entry name" value="C2 domain"/>
    <property type="match status" value="1"/>
</dbReference>
<keyword evidence="4" id="KW-1185">Reference proteome</keyword>
<evidence type="ECO:0008006" key="5">
    <source>
        <dbReference type="Google" id="ProtNLM"/>
    </source>
</evidence>
<dbReference type="SUPFAM" id="SSF53474">
    <property type="entry name" value="alpha/beta-Hydrolases"/>
    <property type="match status" value="1"/>
</dbReference>
<proteinExistence type="predicted"/>
<dbReference type="PROSITE" id="PS50222">
    <property type="entry name" value="EF_HAND_2"/>
    <property type="match status" value="1"/>
</dbReference>
<dbReference type="InterPro" id="IPR035892">
    <property type="entry name" value="C2_domain_sf"/>
</dbReference>
<dbReference type="SUPFAM" id="SSF49562">
    <property type="entry name" value="C2 domain (Calcium/lipid-binding domain, CaLB)"/>
    <property type="match status" value="1"/>
</dbReference>
<dbReference type="CDD" id="cd00519">
    <property type="entry name" value="Lipase_3"/>
    <property type="match status" value="1"/>
</dbReference>
<dbReference type="CDD" id="cd00051">
    <property type="entry name" value="EFh"/>
    <property type="match status" value="1"/>
</dbReference>
<comment type="caution">
    <text evidence="3">The sequence shown here is derived from an EMBL/GenBank/DDBJ whole genome shotgun (WGS) entry which is preliminary data.</text>
</comment>
<dbReference type="InterPro" id="IPR011992">
    <property type="entry name" value="EF-hand-dom_pair"/>
</dbReference>
<evidence type="ECO:0000313" key="3">
    <source>
        <dbReference type="EMBL" id="GMI41257.1"/>
    </source>
</evidence>
<evidence type="ECO:0000313" key="4">
    <source>
        <dbReference type="Proteomes" id="UP001165060"/>
    </source>
</evidence>
<dbReference type="PANTHER" id="PTHR45856:SF11">
    <property type="entry name" value="FUNGAL LIPASE-LIKE DOMAIN-CONTAINING PROTEIN"/>
    <property type="match status" value="1"/>
</dbReference>
<accession>A0ABQ6N6R1</accession>
<dbReference type="InterPro" id="IPR002921">
    <property type="entry name" value="Fungal_lipase-type"/>
</dbReference>
<organism evidence="3 4">
    <name type="scientific">Tetraparma gracilis</name>
    <dbReference type="NCBI Taxonomy" id="2962635"/>
    <lineage>
        <taxon>Eukaryota</taxon>
        <taxon>Sar</taxon>
        <taxon>Stramenopiles</taxon>
        <taxon>Ochrophyta</taxon>
        <taxon>Bolidophyceae</taxon>
        <taxon>Parmales</taxon>
        <taxon>Triparmaceae</taxon>
        <taxon>Tetraparma</taxon>
    </lineage>
</organism>
<dbReference type="InterPro" id="IPR029058">
    <property type="entry name" value="AB_hydrolase_fold"/>
</dbReference>
<dbReference type="EMBL" id="BRYB01000987">
    <property type="protein sequence ID" value="GMI41257.1"/>
    <property type="molecule type" value="Genomic_DNA"/>
</dbReference>
<dbReference type="PANTHER" id="PTHR45856">
    <property type="entry name" value="ALPHA/BETA-HYDROLASES SUPERFAMILY PROTEIN"/>
    <property type="match status" value="1"/>
</dbReference>
<dbReference type="CDD" id="cd00030">
    <property type="entry name" value="C2"/>
    <property type="match status" value="1"/>
</dbReference>
<dbReference type="Gene3D" id="3.40.50.1820">
    <property type="entry name" value="alpha/beta hydrolase"/>
    <property type="match status" value="1"/>
</dbReference>
<protein>
    <recommendedName>
        <fullName evidence="5">Calmodulin</fullName>
    </recommendedName>
</protein>
<sequence length="836" mass="93055">MGATSSVLDKYKSNEHAVGDIFAELDASHAETICKADAQRVTGANFDLNRWNNMPKVCKLAKDDDYVNTEVFKKAVMESLTVLIVTEVSCSGLRDADWVGKSDPYCVFVVGEKGLSFEDKMAKSSLASGMRVSKTMALSDELNPVFKDKEGKAWSAALDLRHIENPELSVRVWDDDGGFSTFGMVVNKDDLLGECAVPLTSSVIKYSMKDQSLGPKCGTISLEIARTSKSVHRKLTTAEKTKMEVVSQSGLHNLPTEKMGERCKSYKDAKGKLPNTSFTMEQAQQLVMLSSAVYFGTVIWASSREHPWRPDNKKGLFGRLKDLGTGIKELCAGEVSDDAAYYNPANMSPNLRYFLGDLTRTKSLTVNHECNVLTLPSSCDHKEDSGVTAVNGVVSDVKNDHQALILLSSDKTKAFLVFRGTDASNGVAAMFRDMSTTLQGQLGPDTEDPTFKDGTQEDTKRGLVHAGMSDSFTRLKPVVFGCLRKVLKENSGTIKEILVSGHSLGGGLATIFTKGIHEEFEEVHKTKEIGLSGYTFGAYSIGDDTFKADFDKKIPSFFRMVNDRDLIPHFQSPLMGYRHVGILCHMTDKDLFFDMEPVHVDIGYKEDDENASILDDMSALASQQSERLSDHACSGYYGLISMYTAIVQMTDREEKAVEKAWQAYISGERIQVSRTIEDGKVRFTRCKVPDEEKMYKVLKDEKLIDENKITTQSGETREVTAQEIEYNLRQSSTGMMRSTVGYREFLVACYETLFEKDVAKRARTVEESIIQAEFNGADLDFDGYLSKEEFMTLVDKKYPDMSKDVKVELMKAVDLDGNEQISVREYLIWRLAANGS</sequence>
<dbReference type="PROSITE" id="PS50004">
    <property type="entry name" value="C2"/>
    <property type="match status" value="1"/>
</dbReference>
<dbReference type="SUPFAM" id="SSF47473">
    <property type="entry name" value="EF-hand"/>
    <property type="match status" value="1"/>
</dbReference>
<reference evidence="3 4" key="1">
    <citation type="journal article" date="2023" name="Commun. Biol.">
        <title>Genome analysis of Parmales, the sister group of diatoms, reveals the evolutionary specialization of diatoms from phago-mixotrophs to photoautotrophs.</title>
        <authorList>
            <person name="Ban H."/>
            <person name="Sato S."/>
            <person name="Yoshikawa S."/>
            <person name="Yamada K."/>
            <person name="Nakamura Y."/>
            <person name="Ichinomiya M."/>
            <person name="Sato N."/>
            <person name="Blanc-Mathieu R."/>
            <person name="Endo H."/>
            <person name="Kuwata A."/>
            <person name="Ogata H."/>
        </authorList>
    </citation>
    <scope>NUCLEOTIDE SEQUENCE [LARGE SCALE GENOMIC DNA]</scope>
</reference>
<name>A0ABQ6N6R1_9STRA</name>